<dbReference type="AlphaFoldDB" id="A0A915C9N4"/>
<feature type="transmembrane region" description="Helical" evidence="1">
    <location>
        <begin position="25"/>
        <end position="48"/>
    </location>
</feature>
<protein>
    <submittedName>
        <fullName evidence="3">Uncharacterized protein</fullName>
    </submittedName>
</protein>
<keyword evidence="1" id="KW-0812">Transmembrane</keyword>
<proteinExistence type="predicted"/>
<evidence type="ECO:0000313" key="2">
    <source>
        <dbReference type="Proteomes" id="UP000887569"/>
    </source>
</evidence>
<accession>A0A915C9N4</accession>
<dbReference type="PANTHER" id="PTHR34851:SF4">
    <property type="entry name" value="MARVEL DOMAIN-CONTAINING PROTEIN"/>
    <property type="match status" value="1"/>
</dbReference>
<feature type="transmembrane region" description="Helical" evidence="1">
    <location>
        <begin position="79"/>
        <end position="108"/>
    </location>
</feature>
<evidence type="ECO:0000256" key="1">
    <source>
        <dbReference type="SAM" id="Phobius"/>
    </source>
</evidence>
<evidence type="ECO:0000313" key="3">
    <source>
        <dbReference type="WBParaSite" id="PgR105_g038_t01"/>
    </source>
</evidence>
<sequence>DEPGENQHSTYKCCTGSVHIKRATMYVAISALVLSAFNCVCLTLGVYAVNLLLDVALLLLNTVVALLIFYGLYYEKAAFLLPFIVVQIAQCAGFFILAIYTLYFTFVYKKQSFYRKFDQILMVVSIFVGIVICGWATWICVKCYNYLRQQNINGVYFTPHRGFWR</sequence>
<name>A0A915C9N4_PARUN</name>
<dbReference type="WBParaSite" id="PgR105_g038_t01">
    <property type="protein sequence ID" value="PgR105_g038_t01"/>
    <property type="gene ID" value="PgR105_g038"/>
</dbReference>
<feature type="transmembrane region" description="Helical" evidence="1">
    <location>
        <begin position="55"/>
        <end position="73"/>
    </location>
</feature>
<keyword evidence="2" id="KW-1185">Reference proteome</keyword>
<feature type="transmembrane region" description="Helical" evidence="1">
    <location>
        <begin position="120"/>
        <end position="139"/>
    </location>
</feature>
<dbReference type="Proteomes" id="UP000887569">
    <property type="component" value="Unplaced"/>
</dbReference>
<dbReference type="PANTHER" id="PTHR34851">
    <property type="entry name" value="PROTEIN CBG05235-RELATED"/>
    <property type="match status" value="1"/>
</dbReference>
<reference evidence="3" key="1">
    <citation type="submission" date="2022-11" db="UniProtKB">
        <authorList>
            <consortium name="WormBaseParasite"/>
        </authorList>
    </citation>
    <scope>IDENTIFICATION</scope>
</reference>
<keyword evidence="1" id="KW-0472">Membrane</keyword>
<keyword evidence="1" id="KW-1133">Transmembrane helix</keyword>
<organism evidence="2 3">
    <name type="scientific">Parascaris univalens</name>
    <name type="common">Nematode worm</name>
    <dbReference type="NCBI Taxonomy" id="6257"/>
    <lineage>
        <taxon>Eukaryota</taxon>
        <taxon>Metazoa</taxon>
        <taxon>Ecdysozoa</taxon>
        <taxon>Nematoda</taxon>
        <taxon>Chromadorea</taxon>
        <taxon>Rhabditida</taxon>
        <taxon>Spirurina</taxon>
        <taxon>Ascaridomorpha</taxon>
        <taxon>Ascaridoidea</taxon>
        <taxon>Ascarididae</taxon>
        <taxon>Parascaris</taxon>
    </lineage>
</organism>